<dbReference type="NCBIfam" id="NF005996">
    <property type="entry name" value="PRK08123.1"/>
    <property type="match status" value="1"/>
</dbReference>
<dbReference type="BioCyc" id="JESP1508404:G14D9-11720-MONOMER"/>
<dbReference type="KEGG" id="jeo:JMA_24640"/>
<evidence type="ECO:0000256" key="8">
    <source>
        <dbReference type="RuleBase" id="RU366003"/>
    </source>
</evidence>
<keyword evidence="4 8" id="KW-0028">Amino-acid biosynthesis</keyword>
<dbReference type="Proteomes" id="UP000031449">
    <property type="component" value="Chromosome"/>
</dbReference>
<protein>
    <recommendedName>
        <fullName evidence="3 8">Histidinol-phosphatase</fullName>
        <shortName evidence="8">HolPase</shortName>
        <ecNumber evidence="3 8">3.1.3.15</ecNumber>
    </recommendedName>
</protein>
<dbReference type="SUPFAM" id="SSF89550">
    <property type="entry name" value="PHP domain-like"/>
    <property type="match status" value="1"/>
</dbReference>
<dbReference type="EC" id="3.1.3.15" evidence="3 8"/>
<dbReference type="GO" id="GO:0000105">
    <property type="term" value="P:L-histidine biosynthetic process"/>
    <property type="evidence" value="ECO:0007669"/>
    <property type="project" value="UniProtKB-UniRule"/>
</dbReference>
<comment type="catalytic activity">
    <reaction evidence="7 8">
        <text>L-histidinol phosphate + H2O = L-histidinol + phosphate</text>
        <dbReference type="Rhea" id="RHEA:14465"/>
        <dbReference type="ChEBI" id="CHEBI:15377"/>
        <dbReference type="ChEBI" id="CHEBI:43474"/>
        <dbReference type="ChEBI" id="CHEBI:57699"/>
        <dbReference type="ChEBI" id="CHEBI:57980"/>
        <dbReference type="EC" id="3.1.3.15"/>
    </reaction>
</comment>
<evidence type="ECO:0000256" key="5">
    <source>
        <dbReference type="ARBA" id="ARBA00022801"/>
    </source>
</evidence>
<organism evidence="10 11">
    <name type="scientific">Jeotgalibacillus malaysiensis</name>
    <dbReference type="NCBI Taxonomy" id="1508404"/>
    <lineage>
        <taxon>Bacteria</taxon>
        <taxon>Bacillati</taxon>
        <taxon>Bacillota</taxon>
        <taxon>Bacilli</taxon>
        <taxon>Bacillales</taxon>
        <taxon>Caryophanaceae</taxon>
        <taxon>Jeotgalibacillus</taxon>
    </lineage>
</organism>
<feature type="domain" description="PHP" evidence="9">
    <location>
        <begin position="6"/>
        <end position="215"/>
    </location>
</feature>
<evidence type="ECO:0000256" key="3">
    <source>
        <dbReference type="ARBA" id="ARBA00013085"/>
    </source>
</evidence>
<keyword evidence="11" id="KW-1185">Reference proteome</keyword>
<evidence type="ECO:0000256" key="2">
    <source>
        <dbReference type="ARBA" id="ARBA00009152"/>
    </source>
</evidence>
<dbReference type="GO" id="GO:0005737">
    <property type="term" value="C:cytoplasm"/>
    <property type="evidence" value="ECO:0007669"/>
    <property type="project" value="TreeGrafter"/>
</dbReference>
<gene>
    <name evidence="10" type="ORF">JMA_24640</name>
</gene>
<dbReference type="STRING" id="1508404.JMA_24640"/>
<evidence type="ECO:0000256" key="7">
    <source>
        <dbReference type="ARBA" id="ARBA00049158"/>
    </source>
</evidence>
<dbReference type="GO" id="GO:0004401">
    <property type="term" value="F:histidinol-phosphatase activity"/>
    <property type="evidence" value="ECO:0007669"/>
    <property type="project" value="UniProtKB-UniRule"/>
</dbReference>
<comment type="pathway">
    <text evidence="1 8">Amino-acid biosynthesis; L-histidine biosynthesis; L-histidine from 5-phospho-alpha-D-ribose 1-diphosphate: step 8/9.</text>
</comment>
<dbReference type="AlphaFoldDB" id="A0A0B5ANS1"/>
<dbReference type="Gene3D" id="3.20.20.140">
    <property type="entry name" value="Metal-dependent hydrolases"/>
    <property type="match status" value="1"/>
</dbReference>
<dbReference type="NCBIfam" id="TIGR01856">
    <property type="entry name" value="hisJ_fam"/>
    <property type="match status" value="1"/>
</dbReference>
<proteinExistence type="inferred from homology"/>
<dbReference type="Pfam" id="PF02811">
    <property type="entry name" value="PHP"/>
    <property type="match status" value="1"/>
</dbReference>
<dbReference type="UniPathway" id="UPA00031">
    <property type="reaction ID" value="UER00013"/>
</dbReference>
<keyword evidence="6 8" id="KW-0368">Histidine biosynthesis</keyword>
<dbReference type="PANTHER" id="PTHR21039:SF0">
    <property type="entry name" value="HISTIDINOL-PHOSPHATASE"/>
    <property type="match status" value="1"/>
</dbReference>
<comment type="similarity">
    <text evidence="2 8">Belongs to the PHP hydrolase family. HisK subfamily.</text>
</comment>
<evidence type="ECO:0000259" key="9">
    <source>
        <dbReference type="Pfam" id="PF02811"/>
    </source>
</evidence>
<sequence length="268" mass="29846">MMITRDGHIHTPYCPHGSKDQFSLYVEKAINAGLKEITFTEHAPLPEGFTDTVPDQDSGMKPGDLEHYLKDVEEVKRAYQKDLRINTGLEVDYIEGFEKQTREFLDQYGPSLDDSILSVHFLKAAERYICLDFSPDAFQELISLTGSADAVHALYYKTVIQSALSDLGNYKPNRIGHITLARKFQRLFPALESHEAEIQQLLNVIKSRKLELDYNGAGTVKPYCQETYPSPAIASAALKLGIPLIYGSDAHAANGLMQGADQLIALNP</sequence>
<dbReference type="InterPro" id="IPR016195">
    <property type="entry name" value="Pol/histidinol_Pase-like"/>
</dbReference>
<dbReference type="HOGENOM" id="CLU_054611_2_1_9"/>
<dbReference type="CDD" id="cd12110">
    <property type="entry name" value="PHP_HisPPase_Hisj_like"/>
    <property type="match status" value="1"/>
</dbReference>
<dbReference type="PANTHER" id="PTHR21039">
    <property type="entry name" value="HISTIDINOL PHOSPHATASE-RELATED"/>
    <property type="match status" value="1"/>
</dbReference>
<name>A0A0B5ANS1_9BACL</name>
<keyword evidence="5 8" id="KW-0378">Hydrolase</keyword>
<dbReference type="EMBL" id="CP009416">
    <property type="protein sequence ID" value="AJD91781.1"/>
    <property type="molecule type" value="Genomic_DNA"/>
</dbReference>
<evidence type="ECO:0000256" key="4">
    <source>
        <dbReference type="ARBA" id="ARBA00022605"/>
    </source>
</evidence>
<evidence type="ECO:0000256" key="1">
    <source>
        <dbReference type="ARBA" id="ARBA00004970"/>
    </source>
</evidence>
<evidence type="ECO:0000313" key="11">
    <source>
        <dbReference type="Proteomes" id="UP000031449"/>
    </source>
</evidence>
<dbReference type="InterPro" id="IPR004013">
    <property type="entry name" value="PHP_dom"/>
</dbReference>
<accession>A0A0B5ANS1</accession>
<dbReference type="InterPro" id="IPR010140">
    <property type="entry name" value="Histidinol_P_phosphatase_HisJ"/>
</dbReference>
<evidence type="ECO:0000256" key="6">
    <source>
        <dbReference type="ARBA" id="ARBA00023102"/>
    </source>
</evidence>
<evidence type="ECO:0000313" key="10">
    <source>
        <dbReference type="EMBL" id="AJD91781.1"/>
    </source>
</evidence>
<reference evidence="10 11" key="1">
    <citation type="submission" date="2014-08" db="EMBL/GenBank/DDBJ databases">
        <title>Complete genome of a marine bacteria Jeotgalibacillus malaysiensis.</title>
        <authorList>
            <person name="Yaakop A.S."/>
            <person name="Chan K.-G."/>
            <person name="Goh K.M."/>
        </authorList>
    </citation>
    <scope>NUCLEOTIDE SEQUENCE [LARGE SCALE GENOMIC DNA]</scope>
    <source>
        <strain evidence="10 11">D5</strain>
    </source>
</reference>